<reference evidence="3" key="1">
    <citation type="journal article" date="2017" name="bioRxiv">
        <title>Conservation of a gene cluster reveals novel cercosporin biosynthetic mechanisms and extends production to the genus Colletotrichum.</title>
        <authorList>
            <person name="de Jonge R."/>
            <person name="Ebert M.K."/>
            <person name="Huitt-Roehl C.R."/>
            <person name="Pal P."/>
            <person name="Suttle J.C."/>
            <person name="Spanner R.E."/>
            <person name="Neubauer J.D."/>
            <person name="Jurick W.M.II."/>
            <person name="Stott K.A."/>
            <person name="Secor G.A."/>
            <person name="Thomma B.P.H.J."/>
            <person name="Van de Peer Y."/>
            <person name="Townsend C.A."/>
            <person name="Bolton M.D."/>
        </authorList>
    </citation>
    <scope>NUCLEOTIDE SEQUENCE [LARGE SCALE GENOMIC DNA]</scope>
    <source>
        <strain evidence="3">CBS538.71</strain>
    </source>
</reference>
<keyword evidence="3" id="KW-1185">Reference proteome</keyword>
<dbReference type="Proteomes" id="UP000237631">
    <property type="component" value="Unassembled WGS sequence"/>
</dbReference>
<accession>A0A2S6C8V4</accession>
<feature type="signal peptide" evidence="1">
    <location>
        <begin position="1"/>
        <end position="21"/>
    </location>
</feature>
<sequence>MLSTILATVLTLASFAPSAEAQSTTRIITQYQGSGCTGSSISCNQIRSGVCCGSNSRRFDSTRLTGPTARSTDEVFIYLPSGGSSTCGTFTQFIRGSRCVGEGPGGASGTRWYDQSLARRDVAEQSEEECQKPDELTFADGVSLDLTGLSDAEEEELFAFVDAGGESGDLPNHFVKFVKQMKPYQSHPSEEVRR</sequence>
<evidence type="ECO:0000256" key="1">
    <source>
        <dbReference type="SAM" id="SignalP"/>
    </source>
</evidence>
<evidence type="ECO:0000313" key="3">
    <source>
        <dbReference type="Proteomes" id="UP000237631"/>
    </source>
</evidence>
<proteinExistence type="predicted"/>
<evidence type="ECO:0008006" key="4">
    <source>
        <dbReference type="Google" id="ProtNLM"/>
    </source>
</evidence>
<feature type="chain" id="PRO_5015622862" description="Hydrophobin" evidence="1">
    <location>
        <begin position="22"/>
        <end position="194"/>
    </location>
</feature>
<evidence type="ECO:0000313" key="2">
    <source>
        <dbReference type="EMBL" id="PPJ56167.1"/>
    </source>
</evidence>
<organism evidence="2 3">
    <name type="scientific">Cercospora berteroae</name>
    <dbReference type="NCBI Taxonomy" id="357750"/>
    <lineage>
        <taxon>Eukaryota</taxon>
        <taxon>Fungi</taxon>
        <taxon>Dikarya</taxon>
        <taxon>Ascomycota</taxon>
        <taxon>Pezizomycotina</taxon>
        <taxon>Dothideomycetes</taxon>
        <taxon>Dothideomycetidae</taxon>
        <taxon>Mycosphaerellales</taxon>
        <taxon>Mycosphaerellaceae</taxon>
        <taxon>Cercospora</taxon>
    </lineage>
</organism>
<name>A0A2S6C8V4_9PEZI</name>
<protein>
    <recommendedName>
        <fullName evidence="4">Hydrophobin</fullName>
    </recommendedName>
</protein>
<gene>
    <name evidence="2" type="ORF">CBER1_09173</name>
</gene>
<keyword evidence="1" id="KW-0732">Signal</keyword>
<comment type="caution">
    <text evidence="2">The sequence shown here is derived from an EMBL/GenBank/DDBJ whole genome shotgun (WGS) entry which is preliminary data.</text>
</comment>
<dbReference type="AlphaFoldDB" id="A0A2S6C8V4"/>
<dbReference type="OrthoDB" id="10283960at2759"/>
<dbReference type="EMBL" id="PNEN01000525">
    <property type="protein sequence ID" value="PPJ56167.1"/>
    <property type="molecule type" value="Genomic_DNA"/>
</dbReference>